<evidence type="ECO:0000256" key="2">
    <source>
        <dbReference type="ARBA" id="ARBA00004613"/>
    </source>
</evidence>
<dbReference type="SUPFAM" id="SSF49785">
    <property type="entry name" value="Galactose-binding domain-like"/>
    <property type="match status" value="2"/>
</dbReference>
<dbReference type="PANTHER" id="PTHR23421">
    <property type="entry name" value="BETA-GALACTOSIDASE RELATED"/>
    <property type="match status" value="1"/>
</dbReference>
<dbReference type="SUPFAM" id="SSF117100">
    <property type="entry name" value="Beta-galactosidase LacA, domain 3"/>
    <property type="match status" value="1"/>
</dbReference>
<dbReference type="Proteomes" id="UP000799437">
    <property type="component" value="Unassembled WGS sequence"/>
</dbReference>
<proteinExistence type="inferred from homology"/>
<dbReference type="InterPro" id="IPR025972">
    <property type="entry name" value="BetaGal_dom3"/>
</dbReference>
<evidence type="ECO:0000256" key="7">
    <source>
        <dbReference type="ARBA" id="ARBA00022801"/>
    </source>
</evidence>
<evidence type="ECO:0000313" key="18">
    <source>
        <dbReference type="Proteomes" id="UP000799437"/>
    </source>
</evidence>
<keyword evidence="6 15" id="KW-0732">Signal</keyword>
<protein>
    <recommendedName>
        <fullName evidence="4 13">Beta-galactosidase</fullName>
        <ecNumber evidence="4 13">3.2.1.23</ecNumber>
    </recommendedName>
</protein>
<comment type="catalytic activity">
    <reaction evidence="1 13">
        <text>Hydrolysis of terminal non-reducing beta-D-galactose residues in beta-D-galactosides.</text>
        <dbReference type="EC" id="3.2.1.23"/>
    </reaction>
</comment>
<keyword evidence="11 13" id="KW-0326">Glycosidase</keyword>
<dbReference type="EC" id="3.2.1.23" evidence="4 13"/>
<evidence type="ECO:0000256" key="4">
    <source>
        <dbReference type="ARBA" id="ARBA00012756"/>
    </source>
</evidence>
<feature type="domain" description="Beta-galactosidase" evidence="16">
    <location>
        <begin position="393"/>
        <end position="574"/>
    </location>
</feature>
<name>A0A6A6WI87_9PEZI</name>
<dbReference type="InterPro" id="IPR036833">
    <property type="entry name" value="BetaGal_dom3_sf"/>
</dbReference>
<dbReference type="SUPFAM" id="SSF51011">
    <property type="entry name" value="Glycosyl hydrolase domain"/>
    <property type="match status" value="1"/>
</dbReference>
<dbReference type="AlphaFoldDB" id="A0A6A6WI87"/>
<evidence type="ECO:0000259" key="16">
    <source>
        <dbReference type="SMART" id="SM01029"/>
    </source>
</evidence>
<dbReference type="InterPro" id="IPR001944">
    <property type="entry name" value="Glycoside_Hdrlase_35"/>
</dbReference>
<evidence type="ECO:0000256" key="3">
    <source>
        <dbReference type="ARBA" id="ARBA00009809"/>
    </source>
</evidence>
<dbReference type="FunFam" id="3.20.20.80:FF:000040">
    <property type="entry name" value="Beta-galactosidase A"/>
    <property type="match status" value="1"/>
</dbReference>
<accession>A0A6A6WI87</accession>
<evidence type="ECO:0000256" key="1">
    <source>
        <dbReference type="ARBA" id="ARBA00001412"/>
    </source>
</evidence>
<feature type="signal peptide" evidence="15">
    <location>
        <begin position="1"/>
        <end position="22"/>
    </location>
</feature>
<dbReference type="Gene3D" id="2.60.390.10">
    <property type="entry name" value="Beta-galactosidase, domain 3"/>
    <property type="match status" value="1"/>
</dbReference>
<evidence type="ECO:0000313" key="17">
    <source>
        <dbReference type="EMBL" id="KAF2761706.1"/>
    </source>
</evidence>
<dbReference type="GO" id="GO:0004565">
    <property type="term" value="F:beta-galactosidase activity"/>
    <property type="evidence" value="ECO:0007669"/>
    <property type="project" value="UniProtKB-EC"/>
</dbReference>
<dbReference type="FunFam" id="2.102.20.10:FF:000001">
    <property type="entry name" value="Beta-galactosidase A"/>
    <property type="match status" value="1"/>
</dbReference>
<gene>
    <name evidence="17" type="ORF">EJ05DRAFT_448158</name>
</gene>
<dbReference type="EMBL" id="ML996566">
    <property type="protein sequence ID" value="KAF2761706.1"/>
    <property type="molecule type" value="Genomic_DNA"/>
</dbReference>
<evidence type="ECO:0000256" key="12">
    <source>
        <dbReference type="ARBA" id="ARBA00023326"/>
    </source>
</evidence>
<keyword evidence="18" id="KW-1185">Reference proteome</keyword>
<dbReference type="InterPro" id="IPR018954">
    <property type="entry name" value="Betagal_dom2"/>
</dbReference>
<evidence type="ECO:0000256" key="11">
    <source>
        <dbReference type="ARBA" id="ARBA00023295"/>
    </source>
</evidence>
<dbReference type="InterPro" id="IPR031330">
    <property type="entry name" value="Gly_Hdrlase_35_cat"/>
</dbReference>
<keyword evidence="10" id="KW-0119">Carbohydrate metabolism</keyword>
<reference evidence="17" key="1">
    <citation type="journal article" date="2020" name="Stud. Mycol.">
        <title>101 Dothideomycetes genomes: a test case for predicting lifestyles and emergence of pathogens.</title>
        <authorList>
            <person name="Haridas S."/>
            <person name="Albert R."/>
            <person name="Binder M."/>
            <person name="Bloem J."/>
            <person name="Labutti K."/>
            <person name="Salamov A."/>
            <person name="Andreopoulos B."/>
            <person name="Baker S."/>
            <person name="Barry K."/>
            <person name="Bills G."/>
            <person name="Bluhm B."/>
            <person name="Cannon C."/>
            <person name="Castanera R."/>
            <person name="Culley D."/>
            <person name="Daum C."/>
            <person name="Ezra D."/>
            <person name="Gonzalez J."/>
            <person name="Henrissat B."/>
            <person name="Kuo A."/>
            <person name="Liang C."/>
            <person name="Lipzen A."/>
            <person name="Lutzoni F."/>
            <person name="Magnuson J."/>
            <person name="Mondo S."/>
            <person name="Nolan M."/>
            <person name="Ohm R."/>
            <person name="Pangilinan J."/>
            <person name="Park H.-J."/>
            <person name="Ramirez L."/>
            <person name="Alfaro M."/>
            <person name="Sun H."/>
            <person name="Tritt A."/>
            <person name="Yoshinaga Y."/>
            <person name="Zwiers L.-H."/>
            <person name="Turgeon B."/>
            <person name="Goodwin S."/>
            <person name="Spatafora J."/>
            <person name="Crous P."/>
            <person name="Grigoriev I."/>
        </authorList>
    </citation>
    <scope>NUCLEOTIDE SEQUENCE</scope>
    <source>
        <strain evidence="17">CBS 121739</strain>
    </source>
</reference>
<evidence type="ECO:0000256" key="14">
    <source>
        <dbReference type="RuleBase" id="RU003679"/>
    </source>
</evidence>
<evidence type="ECO:0000256" key="13">
    <source>
        <dbReference type="RuleBase" id="RU000675"/>
    </source>
</evidence>
<dbReference type="InterPro" id="IPR025300">
    <property type="entry name" value="BetaGal_jelly_roll_dom"/>
</dbReference>
<organism evidence="17 18">
    <name type="scientific">Pseudovirgaria hyperparasitica</name>
    <dbReference type="NCBI Taxonomy" id="470096"/>
    <lineage>
        <taxon>Eukaryota</taxon>
        <taxon>Fungi</taxon>
        <taxon>Dikarya</taxon>
        <taxon>Ascomycota</taxon>
        <taxon>Pezizomycotina</taxon>
        <taxon>Dothideomycetes</taxon>
        <taxon>Dothideomycetes incertae sedis</taxon>
        <taxon>Acrospermales</taxon>
        <taxon>Acrospermaceae</taxon>
        <taxon>Pseudovirgaria</taxon>
    </lineage>
</organism>
<dbReference type="Gene3D" id="3.20.20.80">
    <property type="entry name" value="Glycosidases"/>
    <property type="match status" value="1"/>
</dbReference>
<evidence type="ECO:0000256" key="5">
    <source>
        <dbReference type="ARBA" id="ARBA00022525"/>
    </source>
</evidence>
<evidence type="ECO:0000256" key="9">
    <source>
        <dbReference type="ARBA" id="ARBA00023180"/>
    </source>
</evidence>
<feature type="chain" id="PRO_5025612797" description="Beta-galactosidase" evidence="15">
    <location>
        <begin position="23"/>
        <end position="999"/>
    </location>
</feature>
<dbReference type="Pfam" id="PF13364">
    <property type="entry name" value="BetaGal_ABD2"/>
    <property type="match status" value="2"/>
</dbReference>
<dbReference type="PROSITE" id="PS01182">
    <property type="entry name" value="GLYCOSYL_HYDROL_F35"/>
    <property type="match status" value="1"/>
</dbReference>
<keyword evidence="9" id="KW-0325">Glycoprotein</keyword>
<keyword evidence="12" id="KW-0624">Polysaccharide degradation</keyword>
<keyword evidence="8" id="KW-1015">Disulfide bond</keyword>
<evidence type="ECO:0000256" key="8">
    <source>
        <dbReference type="ARBA" id="ARBA00023157"/>
    </source>
</evidence>
<dbReference type="GeneID" id="54483350"/>
<dbReference type="Gene3D" id="2.102.20.10">
    <property type="entry name" value="Beta-galactosidase, domain 2"/>
    <property type="match status" value="1"/>
</dbReference>
<dbReference type="SMART" id="SM01029">
    <property type="entry name" value="BetaGal_dom2"/>
    <property type="match status" value="1"/>
</dbReference>
<dbReference type="PRINTS" id="PR00742">
    <property type="entry name" value="GLHYDRLASE35"/>
</dbReference>
<dbReference type="RefSeq" id="XP_033604157.1">
    <property type="nucleotide sequence ID" value="XM_033742296.1"/>
</dbReference>
<dbReference type="Pfam" id="PF13363">
    <property type="entry name" value="BetaGal_dom3"/>
    <property type="match status" value="1"/>
</dbReference>
<evidence type="ECO:0000256" key="15">
    <source>
        <dbReference type="SAM" id="SignalP"/>
    </source>
</evidence>
<keyword evidence="5" id="KW-0964">Secreted</keyword>
<dbReference type="OrthoDB" id="1657402at2759"/>
<keyword evidence="7 13" id="KW-0378">Hydrolase</keyword>
<dbReference type="InterPro" id="IPR019801">
    <property type="entry name" value="Glyco_hydro_35_CS"/>
</dbReference>
<evidence type="ECO:0000256" key="6">
    <source>
        <dbReference type="ARBA" id="ARBA00022729"/>
    </source>
</evidence>
<dbReference type="Gene3D" id="2.60.120.260">
    <property type="entry name" value="Galactose-binding domain-like"/>
    <property type="match status" value="2"/>
</dbReference>
<sequence length="999" mass="110533">MLFSFSALQALLLAFFAVRTASIAIGRNPNDWIAPYKRGEVLQDIVTWDDKSIFINGERVLLFSGEIHPFRLPVPSLWPDILQKIKALGYNCVSVYIDWALHEGKPGDFSAEGVFAWEPFFDAAKEAGIYVLARPGPYINAEVSGGGFPGWLQRVPGVLRDNDTAYMEATNNYVQKISEIVAKAQITNGGPVILLQPENEYQSFIDGFPFPNFNYWDQVKDQYRKAGIVVPFISNEAYPAGYITPTTEADIDIYGHDGYPLGFDCANPTVWPDGKLPSDWWNTHLRLAPSTPFSLVEFQGGAFDPWGGNGFDKCLSLLNQEFERVFYKNNYGYGVTIFNIYMTWGGTNWGNLGHPGGYTSYDYGAVVDEMRLVNREKYSEAKLEATFLHSSPAYLVADRINGSTSWTTSPDIIVFPATTETTKFYFTRHTKYNSLDSTSYKLHVSTASYGNITIPQLNNSLSLNGRDAKVHVSDYSVGDFNIVYSSAEVYTWKKYNEKTVLVVYGGPNEQHELAIEDTSEGYGSAETIEGSGVAIAQKTGYTVLNWATSSERKVVKTPSGLYVYLLDRNEAYNYWVPATPASYGQGSLIVKAGYLIRSAVTDGTTLSLIGDLNVTTPIEIIGGAPQGLTDLQFNGESLDFKQDDAGVVTATAEFKKPTISIPDLGAVEWKYIDSLPEIKADYSDETWPDADLEKTYNDKYEQLTPTSLFAGDYSFHSGSLVFRGHFKANGQESSLTINTQGGSAYGHSIWLGDKFVGSWEGNDVTTNYTSTNTLPNLSSGQDYVLTVVIDHMGYDENYVVGEDEMKTPRGILDYTLSGHDKSDVTWKITGNLGGEDYVDRARGPLNEGALFVERQGYHLPAPPADDWETSEGPTTGISAAGVGFFSTSFDLDMPDGYDIPLSFVFTNETESAYRVQLFVNGWQFGKYVHNVGPQRSFPVPEGILDYHGTNWVGLSLWALEADGAKVEKVELVPQAVIQTGFGKVENAPLTKWEKREGAY</sequence>
<dbReference type="FunFam" id="2.60.120.260:FF:000088">
    <property type="entry name" value="Beta-galactosidase A"/>
    <property type="match status" value="1"/>
</dbReference>
<dbReference type="SUPFAM" id="SSF51445">
    <property type="entry name" value="(Trans)glycosidases"/>
    <property type="match status" value="1"/>
</dbReference>
<dbReference type="InterPro" id="IPR017853">
    <property type="entry name" value="GH"/>
</dbReference>
<dbReference type="Pfam" id="PF10435">
    <property type="entry name" value="BetaGal_dom2"/>
    <property type="match status" value="1"/>
</dbReference>
<dbReference type="InterPro" id="IPR037110">
    <property type="entry name" value="Betagal_dom2_sf"/>
</dbReference>
<dbReference type="GO" id="GO:0005576">
    <property type="term" value="C:extracellular region"/>
    <property type="evidence" value="ECO:0007669"/>
    <property type="project" value="UniProtKB-SubCell"/>
</dbReference>
<comment type="subcellular location">
    <subcellularLocation>
        <location evidence="2">Secreted</location>
    </subcellularLocation>
</comment>
<dbReference type="FunFam" id="2.60.120.260:FF:000065">
    <property type="entry name" value="Beta-galactosidase A"/>
    <property type="match status" value="1"/>
</dbReference>
<evidence type="ECO:0000256" key="10">
    <source>
        <dbReference type="ARBA" id="ARBA00023277"/>
    </source>
</evidence>
<dbReference type="Pfam" id="PF01301">
    <property type="entry name" value="Glyco_hydro_35"/>
    <property type="match status" value="1"/>
</dbReference>
<dbReference type="GO" id="GO:0000272">
    <property type="term" value="P:polysaccharide catabolic process"/>
    <property type="evidence" value="ECO:0007669"/>
    <property type="project" value="UniProtKB-KW"/>
</dbReference>
<dbReference type="InterPro" id="IPR008979">
    <property type="entry name" value="Galactose-bd-like_sf"/>
</dbReference>
<comment type="similarity">
    <text evidence="3 14">Belongs to the glycosyl hydrolase 35 family.</text>
</comment>